<dbReference type="PANTHER" id="PTHR33393">
    <property type="entry name" value="POLYGLUTAMINE SYNTHESIS ACCESSORY PROTEIN RV0574C-RELATED"/>
    <property type="match status" value="1"/>
</dbReference>
<dbReference type="RefSeq" id="WP_063234674.1">
    <property type="nucleotide sequence ID" value="NZ_BCVO01000016.1"/>
</dbReference>
<protein>
    <submittedName>
        <fullName evidence="4">Capsular biosynthesis protein</fullName>
    </submittedName>
</protein>
<dbReference type="AlphaFoldDB" id="A0A223ECK0"/>
<feature type="region of interest" description="Disordered" evidence="2">
    <location>
        <begin position="29"/>
        <end position="57"/>
    </location>
</feature>
<dbReference type="Gene3D" id="3.60.21.10">
    <property type="match status" value="1"/>
</dbReference>
<dbReference type="InterPro" id="IPR029052">
    <property type="entry name" value="Metallo-depent_PP-like"/>
</dbReference>
<proteinExistence type="inferred from homology"/>
<dbReference type="InterPro" id="IPR019079">
    <property type="entry name" value="Capsule_synth_CapA"/>
</dbReference>
<dbReference type="GeneID" id="56471640"/>
<evidence type="ECO:0000256" key="1">
    <source>
        <dbReference type="ARBA" id="ARBA00005662"/>
    </source>
</evidence>
<dbReference type="OrthoDB" id="9810906at2"/>
<evidence type="ECO:0000313" key="4">
    <source>
        <dbReference type="EMBL" id="ASS92976.1"/>
    </source>
</evidence>
<dbReference type="PANTHER" id="PTHR33393:SF12">
    <property type="entry name" value="CAPSULE BIOSYNTHESIS PROTEIN CAPA"/>
    <property type="match status" value="1"/>
</dbReference>
<dbReference type="SMART" id="SM00854">
    <property type="entry name" value="PGA_cap"/>
    <property type="match status" value="1"/>
</dbReference>
<feature type="compositionally biased region" description="Basic and acidic residues" evidence="2">
    <location>
        <begin position="29"/>
        <end position="40"/>
    </location>
</feature>
<accession>A0A223ECK0</accession>
<name>A0A223ECK0_9BACI</name>
<dbReference type="Pfam" id="PF09587">
    <property type="entry name" value="PGA_cap"/>
    <property type="match status" value="1"/>
</dbReference>
<evidence type="ECO:0000256" key="2">
    <source>
        <dbReference type="SAM" id="MobiDB-lite"/>
    </source>
</evidence>
<gene>
    <name evidence="4" type="ORF">BS1321_02740</name>
</gene>
<dbReference type="EMBL" id="CP017704">
    <property type="protein sequence ID" value="ASS92976.1"/>
    <property type="molecule type" value="Genomic_DNA"/>
</dbReference>
<dbReference type="InterPro" id="IPR052169">
    <property type="entry name" value="CW_Biosynth-Accessory"/>
</dbReference>
<sequence>MKRILVFLATFMCLLWILAPFVKGQFQEEPKVSETKAENKKKLKPENASSHAHTPVPKQKVTAATIGAVGDILIHDRVYIPARKSNGSYDFNPMFRFVKPYLGKTDITVANQETMIGGKEIGLSSYPSFNSPVEVGDALKANGVDLVTIANNHTLDRGEKAILNALNHWNSIGMPYTGAYQSSEDQKIIRILKRNDITFSFLSYTYGTNGIPVPKGKPHLVNLIDTTRIQAEVKEAEKVSDVVVVSLHFGKEYERLPNDEQKLLAQTTANAGADIIIGHHPHVLQPVSWLTKPNGERAFVAYSLGNFLSGQQGDYKDIGGIMQIGVKKIQTGDDVKIELQNPKFLPTWVNRPYEIIPMKALSDQSDKYNEIQKHMNQFMPELSFDF</sequence>
<dbReference type="Proteomes" id="UP000214618">
    <property type="component" value="Chromosome"/>
</dbReference>
<reference evidence="4 5" key="1">
    <citation type="submission" date="2016-10" db="EMBL/GenBank/DDBJ databases">
        <title>The whole genome sequencing and assembly of Bacillus simplex DSM 1321 strain.</title>
        <authorList>
            <person name="Park M.-K."/>
            <person name="Lee Y.-J."/>
            <person name="Yi H."/>
            <person name="Bahn Y.-S."/>
            <person name="Kim J.F."/>
            <person name="Lee D.-W."/>
        </authorList>
    </citation>
    <scope>NUCLEOTIDE SEQUENCE [LARGE SCALE GENOMIC DNA]</scope>
    <source>
        <strain evidence="4 5">DSM 1321</strain>
    </source>
</reference>
<dbReference type="CDD" id="cd07381">
    <property type="entry name" value="MPP_CapA"/>
    <property type="match status" value="1"/>
</dbReference>
<comment type="similarity">
    <text evidence="1">Belongs to the CapA family.</text>
</comment>
<feature type="domain" description="Capsule synthesis protein CapA" evidence="3">
    <location>
        <begin position="65"/>
        <end position="311"/>
    </location>
</feature>
<dbReference type="SUPFAM" id="SSF56300">
    <property type="entry name" value="Metallo-dependent phosphatases"/>
    <property type="match status" value="1"/>
</dbReference>
<evidence type="ECO:0000259" key="3">
    <source>
        <dbReference type="SMART" id="SM00854"/>
    </source>
</evidence>
<evidence type="ECO:0000313" key="5">
    <source>
        <dbReference type="Proteomes" id="UP000214618"/>
    </source>
</evidence>
<organism evidence="4 5">
    <name type="scientific">Peribacillus simplex NBRC 15720 = DSM 1321</name>
    <dbReference type="NCBI Taxonomy" id="1349754"/>
    <lineage>
        <taxon>Bacteria</taxon>
        <taxon>Bacillati</taxon>
        <taxon>Bacillota</taxon>
        <taxon>Bacilli</taxon>
        <taxon>Bacillales</taxon>
        <taxon>Bacillaceae</taxon>
        <taxon>Peribacillus</taxon>
    </lineage>
</organism>